<organism evidence="1">
    <name type="scientific">bioreactor metagenome</name>
    <dbReference type="NCBI Taxonomy" id="1076179"/>
    <lineage>
        <taxon>unclassified sequences</taxon>
        <taxon>metagenomes</taxon>
        <taxon>ecological metagenomes</taxon>
    </lineage>
</organism>
<reference evidence="1" key="1">
    <citation type="submission" date="2019-08" db="EMBL/GenBank/DDBJ databases">
        <authorList>
            <person name="Kucharzyk K."/>
            <person name="Murdoch R.W."/>
            <person name="Higgins S."/>
            <person name="Loffler F."/>
        </authorList>
    </citation>
    <scope>NUCLEOTIDE SEQUENCE</scope>
</reference>
<proteinExistence type="predicted"/>
<gene>
    <name evidence="1" type="ORF">SDC9_68971</name>
</gene>
<accession>A0A644Y1Z3</accession>
<protein>
    <submittedName>
        <fullName evidence="1">Uncharacterized protein</fullName>
    </submittedName>
</protein>
<dbReference type="AlphaFoldDB" id="A0A644Y1Z3"/>
<dbReference type="EMBL" id="VSSQ01003826">
    <property type="protein sequence ID" value="MPM22516.1"/>
    <property type="molecule type" value="Genomic_DNA"/>
</dbReference>
<sequence>MFGKKKESFEKAMEVEALVWETDQHLLSWNVAGEHRLSLGYATHSLEDYQGLVPVVLDVMDELLKDCTVFTWLKTPLLQVSSTKKFWFRRNAPKRALPNLAAQYASEKKAETFFDGDCEIIVQTKGANRALMERFYQIPSCATAFDHSVYGFYTPPEIDPESLYEDAHFSAMHPLADYVISYRDFHVELNVSINPAAVSEADVMERIQRVCEKHSKKII</sequence>
<name>A0A644Y1Z3_9ZZZZ</name>
<comment type="caution">
    <text evidence="1">The sequence shown here is derived from an EMBL/GenBank/DDBJ whole genome shotgun (WGS) entry which is preliminary data.</text>
</comment>
<evidence type="ECO:0000313" key="1">
    <source>
        <dbReference type="EMBL" id="MPM22516.1"/>
    </source>
</evidence>